<name>A0A7S2A287_9STRA</name>
<reference evidence="1" key="1">
    <citation type="submission" date="2021-01" db="EMBL/GenBank/DDBJ databases">
        <authorList>
            <person name="Corre E."/>
            <person name="Pelletier E."/>
            <person name="Niang G."/>
            <person name="Scheremetjew M."/>
            <person name="Finn R."/>
            <person name="Kale V."/>
            <person name="Holt S."/>
            <person name="Cochrane G."/>
            <person name="Meng A."/>
            <person name="Brown T."/>
            <person name="Cohen L."/>
        </authorList>
    </citation>
    <scope>NUCLEOTIDE SEQUENCE</scope>
    <source>
        <strain evidence="1">Pop2</strain>
    </source>
</reference>
<proteinExistence type="predicted"/>
<dbReference type="Gene3D" id="1.10.150.50">
    <property type="entry name" value="Transcription Factor, Ets-1"/>
    <property type="match status" value="1"/>
</dbReference>
<evidence type="ECO:0000313" key="1">
    <source>
        <dbReference type="EMBL" id="CAD9355649.1"/>
    </source>
</evidence>
<dbReference type="AlphaFoldDB" id="A0A7S2A287"/>
<dbReference type="EMBL" id="HBGN01037641">
    <property type="protein sequence ID" value="CAD9355649.1"/>
    <property type="molecule type" value="Transcribed_RNA"/>
</dbReference>
<gene>
    <name evidence="1" type="ORF">DBRI1063_LOCUS24112</name>
</gene>
<dbReference type="InterPro" id="IPR013761">
    <property type="entry name" value="SAM/pointed_sf"/>
</dbReference>
<accession>A0A7S2A287</accession>
<protein>
    <recommendedName>
        <fullName evidence="2">SAM domain-containing protein</fullName>
    </recommendedName>
</protein>
<organism evidence="1">
    <name type="scientific">Ditylum brightwellii</name>
    <dbReference type="NCBI Taxonomy" id="49249"/>
    <lineage>
        <taxon>Eukaryota</taxon>
        <taxon>Sar</taxon>
        <taxon>Stramenopiles</taxon>
        <taxon>Ochrophyta</taxon>
        <taxon>Bacillariophyta</taxon>
        <taxon>Mediophyceae</taxon>
        <taxon>Lithodesmiophycidae</taxon>
        <taxon>Lithodesmiales</taxon>
        <taxon>Lithodesmiaceae</taxon>
        <taxon>Ditylum</taxon>
    </lineage>
</organism>
<sequence length="579" mass="60513">MGIGDVNVGIDQLIAGVKSVLEGAAATKGAQVDGIIVTCHIATGRLGIACQILQQIIKHGLVKDSNGISPWERVIVCGTQRDRCEQDEIKSFTEKTGPHFFKGKVEPVMTPRRWQVTSSSSTERDGLNDLLQCLQEMTASGRSHISWNPNFDTGRMAVGLCEVTNGDVDLTRLQLEKQIAWSELVHAAQIGDLTELAGKSTSCAATSGGGNLVSKEIVGSVGKEFIEAYTVQNAAGVGSGVLKSSAGGLLLQEGSEHAVGQTMMGVANGAGKATLKSSTGNIIVDVGTRKLLAQGAQVGSGLAVGAVGCAAELVAGHFEATKDHKKKIGFSAQTGTAACYGFAVGGVPGAVVSAGVATICWVSSDVVGTVIENIFINSKSGNHPAAIKYQRAKEDYEKALKVIGGDNGLNDAYSSVEVLCVQPGSSLVADSPPQEPLVQQCPSPNLAMMEPASHQPPSSQLPITTQLLQSKFPTCNFTPIAAEVVQAGEAHVSCSLTAVSVPQSLSNVTTEEVCQWLSKHGVSKMSLDILRREEIDGTLLFKESAEEVKSVLKEEGVKAGQIARIRDAIADAKREGSLN</sequence>
<evidence type="ECO:0008006" key="2">
    <source>
        <dbReference type="Google" id="ProtNLM"/>
    </source>
</evidence>